<feature type="compositionally biased region" description="Acidic residues" evidence="1">
    <location>
        <begin position="56"/>
        <end position="65"/>
    </location>
</feature>
<sequence length="65" mass="7685">MSKNKKGKTPKMHKDLEGFEIHINEFGEIKSSFSIDRLNDFLNENVDDKKLREREGEEEDEQSED</sequence>
<dbReference type="HOGENOM" id="CLU_179917_0_0_10"/>
<protein>
    <submittedName>
        <fullName evidence="2">Uncharacterized protein</fullName>
    </submittedName>
</protein>
<reference evidence="2 3" key="1">
    <citation type="journal article" date="2012" name="Stand. Genomic Sci.">
        <title>Complete genome sequencing and analysis of Saprospira grandis str. Lewin, a predatory marine bacterium.</title>
        <authorList>
            <person name="Saw J.H."/>
            <person name="Yuryev A."/>
            <person name="Kanbe M."/>
            <person name="Hou S."/>
            <person name="Young A.G."/>
            <person name="Aizawa S."/>
            <person name="Alam M."/>
        </authorList>
    </citation>
    <scope>NUCLEOTIDE SEQUENCE [LARGE SCALE GENOMIC DNA]</scope>
    <source>
        <strain evidence="2 3">Lewin</strain>
    </source>
</reference>
<dbReference type="RefSeq" id="WP_014373057.1">
    <property type="nucleotide sequence ID" value="NC_016940.1"/>
</dbReference>
<dbReference type="eggNOG" id="ENOG5032ZQB">
    <property type="taxonomic scope" value="Bacteria"/>
</dbReference>
<dbReference type="AlphaFoldDB" id="H6L4C6"/>
<organism evidence="2 3">
    <name type="scientific">Saprospira grandis (strain Lewin)</name>
    <dbReference type="NCBI Taxonomy" id="984262"/>
    <lineage>
        <taxon>Bacteria</taxon>
        <taxon>Pseudomonadati</taxon>
        <taxon>Bacteroidota</taxon>
        <taxon>Saprospiria</taxon>
        <taxon>Saprospirales</taxon>
        <taxon>Saprospiraceae</taxon>
        <taxon>Saprospira</taxon>
    </lineage>
</organism>
<dbReference type="STRING" id="984262.SGRA_0060"/>
<dbReference type="EMBL" id="CP002831">
    <property type="protein sequence ID" value="AFC22805.1"/>
    <property type="molecule type" value="Genomic_DNA"/>
</dbReference>
<feature type="region of interest" description="Disordered" evidence="1">
    <location>
        <begin position="45"/>
        <end position="65"/>
    </location>
</feature>
<dbReference type="OrthoDB" id="982933at2"/>
<gene>
    <name evidence="2" type="ordered locus">SGRA_0060</name>
</gene>
<keyword evidence="3" id="KW-1185">Reference proteome</keyword>
<feature type="compositionally biased region" description="Basic and acidic residues" evidence="1">
    <location>
        <begin position="46"/>
        <end position="55"/>
    </location>
</feature>
<proteinExistence type="predicted"/>
<evidence type="ECO:0000313" key="2">
    <source>
        <dbReference type="EMBL" id="AFC22805.1"/>
    </source>
</evidence>
<accession>H6L4C6</accession>
<evidence type="ECO:0000256" key="1">
    <source>
        <dbReference type="SAM" id="MobiDB-lite"/>
    </source>
</evidence>
<evidence type="ECO:0000313" key="3">
    <source>
        <dbReference type="Proteomes" id="UP000007519"/>
    </source>
</evidence>
<dbReference type="KEGG" id="sgn:SGRA_0060"/>
<name>H6L4C6_SAPGL</name>
<dbReference type="Proteomes" id="UP000007519">
    <property type="component" value="Chromosome"/>
</dbReference>